<reference evidence="1" key="2">
    <citation type="journal article" date="2015" name="Fish Shellfish Immunol.">
        <title>Early steps in the European eel (Anguilla anguilla)-Vibrio vulnificus interaction in the gills: Role of the RtxA13 toxin.</title>
        <authorList>
            <person name="Callol A."/>
            <person name="Pajuelo D."/>
            <person name="Ebbesson L."/>
            <person name="Teles M."/>
            <person name="MacKenzie S."/>
            <person name="Amaro C."/>
        </authorList>
    </citation>
    <scope>NUCLEOTIDE SEQUENCE</scope>
</reference>
<name>A0A0E9TZH4_ANGAN</name>
<evidence type="ECO:0000313" key="1">
    <source>
        <dbReference type="EMBL" id="JAH58936.1"/>
    </source>
</evidence>
<dbReference type="EMBL" id="GBXM01049641">
    <property type="protein sequence ID" value="JAH58936.1"/>
    <property type="molecule type" value="Transcribed_RNA"/>
</dbReference>
<dbReference type="AlphaFoldDB" id="A0A0E9TZH4"/>
<protein>
    <submittedName>
        <fullName evidence="1">Uncharacterized protein</fullName>
    </submittedName>
</protein>
<organism evidence="1">
    <name type="scientific">Anguilla anguilla</name>
    <name type="common">European freshwater eel</name>
    <name type="synonym">Muraena anguilla</name>
    <dbReference type="NCBI Taxonomy" id="7936"/>
    <lineage>
        <taxon>Eukaryota</taxon>
        <taxon>Metazoa</taxon>
        <taxon>Chordata</taxon>
        <taxon>Craniata</taxon>
        <taxon>Vertebrata</taxon>
        <taxon>Euteleostomi</taxon>
        <taxon>Actinopterygii</taxon>
        <taxon>Neopterygii</taxon>
        <taxon>Teleostei</taxon>
        <taxon>Anguilliformes</taxon>
        <taxon>Anguillidae</taxon>
        <taxon>Anguilla</taxon>
    </lineage>
</organism>
<accession>A0A0E9TZH4</accession>
<sequence length="33" mass="3887">MHTHIHFPTCSCHESVWIHLIQKEAAVYLVARK</sequence>
<proteinExistence type="predicted"/>
<reference evidence="1" key="1">
    <citation type="submission" date="2014-11" db="EMBL/GenBank/DDBJ databases">
        <authorList>
            <person name="Amaro Gonzalez C."/>
        </authorList>
    </citation>
    <scope>NUCLEOTIDE SEQUENCE</scope>
</reference>